<keyword evidence="1" id="KW-1133">Transmembrane helix</keyword>
<name>A0ABX0GRM4_9ACTN</name>
<evidence type="ECO:0000313" key="3">
    <source>
        <dbReference type="Proteomes" id="UP000800981"/>
    </source>
</evidence>
<accession>A0ABX0GRM4</accession>
<organism evidence="2 3">
    <name type="scientific">Motilibacter deserti</name>
    <dbReference type="NCBI Taxonomy" id="2714956"/>
    <lineage>
        <taxon>Bacteria</taxon>
        <taxon>Bacillati</taxon>
        <taxon>Actinomycetota</taxon>
        <taxon>Actinomycetes</taxon>
        <taxon>Motilibacterales</taxon>
        <taxon>Motilibacteraceae</taxon>
        <taxon>Motilibacter</taxon>
    </lineage>
</organism>
<dbReference type="RefSeq" id="WP_166278665.1">
    <property type="nucleotide sequence ID" value="NZ_JAANNP010000001.1"/>
</dbReference>
<reference evidence="2 3" key="1">
    <citation type="submission" date="2020-03" db="EMBL/GenBank/DDBJ databases">
        <title>Two novel Motilibacter sp.</title>
        <authorList>
            <person name="Liu S."/>
        </authorList>
    </citation>
    <scope>NUCLEOTIDE SEQUENCE [LARGE SCALE GENOMIC DNA]</scope>
    <source>
        <strain evidence="2 3">E257</strain>
    </source>
</reference>
<keyword evidence="1" id="KW-0472">Membrane</keyword>
<feature type="transmembrane region" description="Helical" evidence="1">
    <location>
        <begin position="12"/>
        <end position="30"/>
    </location>
</feature>
<sequence length="289" mass="31627">MLANLLPGLRDFRTPLAAGYTLAITLWLLLEERVPREERAPGALRRLYELADIAGRPILVAFFSFCCYLLGSLLVVRKPPAFTLFGLARFLPDVLFVQRGRAHFLNRLLSGADKDEARATVVANRMLLGRPRHLAAGALALGGAARVDTETADVLRAAAAGRADVDSERLLIVIRDVLLAAIIEEREILQSRLLARSKDLWSEYDRHQSEAELRLTLVAPLAFLALVLAGILTPWALFGLLLVVLLYRQGVARYRAGQDVVLASLLAGEISAPAMDAFTQAVARAQDVT</sequence>
<keyword evidence="1" id="KW-0812">Transmembrane</keyword>
<keyword evidence="3" id="KW-1185">Reference proteome</keyword>
<proteinExistence type="predicted"/>
<evidence type="ECO:0000256" key="1">
    <source>
        <dbReference type="SAM" id="Phobius"/>
    </source>
</evidence>
<feature type="transmembrane region" description="Helical" evidence="1">
    <location>
        <begin position="221"/>
        <end position="247"/>
    </location>
</feature>
<dbReference type="EMBL" id="JAANNP010000001">
    <property type="protein sequence ID" value="NHC13133.1"/>
    <property type="molecule type" value="Genomic_DNA"/>
</dbReference>
<dbReference type="Proteomes" id="UP000800981">
    <property type="component" value="Unassembled WGS sequence"/>
</dbReference>
<feature type="transmembrane region" description="Helical" evidence="1">
    <location>
        <begin position="53"/>
        <end position="76"/>
    </location>
</feature>
<gene>
    <name evidence="2" type="ORF">G9H71_04985</name>
</gene>
<protein>
    <recommendedName>
        <fullName evidence="4">Type II secretion system protein GspF domain-containing protein</fullName>
    </recommendedName>
</protein>
<evidence type="ECO:0008006" key="4">
    <source>
        <dbReference type="Google" id="ProtNLM"/>
    </source>
</evidence>
<evidence type="ECO:0000313" key="2">
    <source>
        <dbReference type="EMBL" id="NHC13133.1"/>
    </source>
</evidence>
<comment type="caution">
    <text evidence="2">The sequence shown here is derived from an EMBL/GenBank/DDBJ whole genome shotgun (WGS) entry which is preliminary data.</text>
</comment>